<evidence type="ECO:0000313" key="4">
    <source>
        <dbReference type="Proteomes" id="UP000028545"/>
    </source>
</evidence>
<sequence>MAQPTGGPSLVQDPELATNSDDHSTDPDTTLAERTNSDSTSEKRDLTDSSDSLITEIHQTVSLIHVVRPDGTPIEIKTVYSPPTTLLVDPTTGKVVEDVTGNAAAAAAAADSVIPTPPLVTDLPPGDGDLIPSNIESLVPTDLNIISPLSNDLLSSIIPEETASASSSNELSPDTASASSSALPTIPPLIVPSGFRNISSFGHFNETASFHHAKFRSTTLRSSGTSTSPTQAPTVIVGTDTGGAAPGGGTGEGGSFAEESSSNGDGPTPTSTVVGSVVGSIAGAALIIFVIMALLRWRKRQSGRLRLADGPPSTDSRGLLPDAGGSGGDGGAMVQRSNPSFAVPAVLATLSSYKNPPSPPKPNPQETGFYRISGKKLPSVLQYGGDGFTDPRASAVSGISSVYPEPPPPPMTDVENGSTPRLALGNPMRPVSGVAVMRSSPARTPVTEHNPFVNPLADPFADPRTPPLPPPPNQTLRPDAVGRSLTAQDASRASSSRFLEDV</sequence>
<comment type="caution">
    <text evidence="3">The sequence shown here is derived from an EMBL/GenBank/DDBJ whole genome shotgun (WGS) entry which is preliminary data.</text>
</comment>
<dbReference type="VEuPathDB" id="FungiDB:SAPIO_CDS9714"/>
<dbReference type="Proteomes" id="UP000028545">
    <property type="component" value="Unassembled WGS sequence"/>
</dbReference>
<dbReference type="GeneID" id="27728786"/>
<feature type="region of interest" description="Disordered" evidence="1">
    <location>
        <begin position="305"/>
        <end position="336"/>
    </location>
</feature>
<proteinExistence type="predicted"/>
<dbReference type="OMA" id="TPYGMPL"/>
<feature type="compositionally biased region" description="Polar residues" evidence="1">
    <location>
        <begin position="485"/>
        <end position="502"/>
    </location>
</feature>
<keyword evidence="2" id="KW-0472">Membrane</keyword>
<keyword evidence="2" id="KW-1133">Transmembrane helix</keyword>
<organism evidence="3 4">
    <name type="scientific">Pseudallescheria apiosperma</name>
    <name type="common">Scedosporium apiospermum</name>
    <dbReference type="NCBI Taxonomy" id="563466"/>
    <lineage>
        <taxon>Eukaryota</taxon>
        <taxon>Fungi</taxon>
        <taxon>Dikarya</taxon>
        <taxon>Ascomycota</taxon>
        <taxon>Pezizomycotina</taxon>
        <taxon>Sordariomycetes</taxon>
        <taxon>Hypocreomycetidae</taxon>
        <taxon>Microascales</taxon>
        <taxon>Microascaceae</taxon>
        <taxon>Scedosporium</taxon>
    </lineage>
</organism>
<dbReference type="HOGENOM" id="CLU_022723_1_0_1"/>
<feature type="region of interest" description="Disordered" evidence="1">
    <location>
        <begin position="220"/>
        <end position="270"/>
    </location>
</feature>
<feature type="region of interest" description="Disordered" evidence="1">
    <location>
        <begin position="163"/>
        <end position="183"/>
    </location>
</feature>
<evidence type="ECO:0000313" key="3">
    <source>
        <dbReference type="EMBL" id="KEZ39755.1"/>
    </source>
</evidence>
<name>A0A084FXE3_PSEDA</name>
<dbReference type="KEGG" id="sapo:SAPIO_CDS9714"/>
<feature type="compositionally biased region" description="Low complexity" evidence="1">
    <location>
        <begin position="220"/>
        <end position="230"/>
    </location>
</feature>
<keyword evidence="2" id="KW-0812">Transmembrane</keyword>
<feature type="transmembrane region" description="Helical" evidence="2">
    <location>
        <begin position="273"/>
        <end position="295"/>
    </location>
</feature>
<evidence type="ECO:0000256" key="2">
    <source>
        <dbReference type="SAM" id="Phobius"/>
    </source>
</evidence>
<gene>
    <name evidence="3" type="ORF">SAPIO_CDS9714</name>
</gene>
<dbReference type="EMBL" id="JOWA01000143">
    <property type="protein sequence ID" value="KEZ39755.1"/>
    <property type="molecule type" value="Genomic_DNA"/>
</dbReference>
<accession>A0A084FXE3</accession>
<feature type="region of interest" description="Disordered" evidence="1">
    <location>
        <begin position="1"/>
        <end position="51"/>
    </location>
</feature>
<keyword evidence="4" id="KW-1185">Reference proteome</keyword>
<feature type="compositionally biased region" description="Gly residues" evidence="1">
    <location>
        <begin position="240"/>
        <end position="254"/>
    </location>
</feature>
<feature type="compositionally biased region" description="Pro residues" evidence="1">
    <location>
        <begin position="464"/>
        <end position="473"/>
    </location>
</feature>
<protein>
    <submittedName>
        <fullName evidence="3">Uncharacterized protein</fullName>
    </submittedName>
</protein>
<dbReference type="OrthoDB" id="5421784at2759"/>
<evidence type="ECO:0000256" key="1">
    <source>
        <dbReference type="SAM" id="MobiDB-lite"/>
    </source>
</evidence>
<reference evidence="3 4" key="1">
    <citation type="journal article" date="2014" name="Genome Announc.">
        <title>Draft genome sequence of the pathogenic fungus Scedosporium apiospermum.</title>
        <authorList>
            <person name="Vandeputte P."/>
            <person name="Ghamrawi S."/>
            <person name="Rechenmann M."/>
            <person name="Iltis A."/>
            <person name="Giraud S."/>
            <person name="Fleury M."/>
            <person name="Thornton C."/>
            <person name="Delhaes L."/>
            <person name="Meyer W."/>
            <person name="Papon N."/>
            <person name="Bouchara J.P."/>
        </authorList>
    </citation>
    <scope>NUCLEOTIDE SEQUENCE [LARGE SCALE GENOMIC DNA]</scope>
    <source>
        <strain evidence="3 4">IHEM 14462</strain>
    </source>
</reference>
<dbReference type="RefSeq" id="XP_016639554.1">
    <property type="nucleotide sequence ID" value="XM_016791044.1"/>
</dbReference>
<dbReference type="AlphaFoldDB" id="A0A084FXE3"/>
<feature type="compositionally biased region" description="Low complexity" evidence="1">
    <location>
        <begin position="255"/>
        <end position="270"/>
    </location>
</feature>
<feature type="region of interest" description="Disordered" evidence="1">
    <location>
        <begin position="443"/>
        <end position="502"/>
    </location>
</feature>